<name>A0A8X6XA87_9ARAC</name>
<dbReference type="AlphaFoldDB" id="A0A8X6XA87"/>
<protein>
    <submittedName>
        <fullName evidence="1">Uncharacterized protein</fullName>
    </submittedName>
</protein>
<dbReference type="EMBL" id="BMAV01007068">
    <property type="protein sequence ID" value="GFY49524.1"/>
    <property type="molecule type" value="Genomic_DNA"/>
</dbReference>
<evidence type="ECO:0000313" key="2">
    <source>
        <dbReference type="Proteomes" id="UP000886998"/>
    </source>
</evidence>
<proteinExistence type="predicted"/>
<dbReference type="OrthoDB" id="6433825at2759"/>
<reference evidence="1" key="1">
    <citation type="submission" date="2020-08" db="EMBL/GenBank/DDBJ databases">
        <title>Multicomponent nature underlies the extraordinary mechanical properties of spider dragline silk.</title>
        <authorList>
            <person name="Kono N."/>
            <person name="Nakamura H."/>
            <person name="Mori M."/>
            <person name="Yoshida Y."/>
            <person name="Ohtoshi R."/>
            <person name="Malay A.D."/>
            <person name="Moran D.A.P."/>
            <person name="Tomita M."/>
            <person name="Numata K."/>
            <person name="Arakawa K."/>
        </authorList>
    </citation>
    <scope>NUCLEOTIDE SEQUENCE</scope>
</reference>
<accession>A0A8X6XA87</accession>
<keyword evidence="2" id="KW-1185">Reference proteome</keyword>
<comment type="caution">
    <text evidence="1">The sequence shown here is derived from an EMBL/GenBank/DDBJ whole genome shotgun (WGS) entry which is preliminary data.</text>
</comment>
<organism evidence="1 2">
    <name type="scientific">Trichonephila inaurata madagascariensis</name>
    <dbReference type="NCBI Taxonomy" id="2747483"/>
    <lineage>
        <taxon>Eukaryota</taxon>
        <taxon>Metazoa</taxon>
        <taxon>Ecdysozoa</taxon>
        <taxon>Arthropoda</taxon>
        <taxon>Chelicerata</taxon>
        <taxon>Arachnida</taxon>
        <taxon>Araneae</taxon>
        <taxon>Araneomorphae</taxon>
        <taxon>Entelegynae</taxon>
        <taxon>Araneoidea</taxon>
        <taxon>Nephilidae</taxon>
        <taxon>Trichonephila</taxon>
        <taxon>Trichonephila inaurata</taxon>
    </lineage>
</organism>
<sequence length="84" mass="9521">MIVLLSDSKATLEAIVSQSDSHSSTLDFYFNLLNWLTGNGKEVALQWIPAQWGSETADYLPKKRSLNPPNITFWSLLRLHQVNC</sequence>
<dbReference type="Proteomes" id="UP000886998">
    <property type="component" value="Unassembled WGS sequence"/>
</dbReference>
<evidence type="ECO:0000313" key="1">
    <source>
        <dbReference type="EMBL" id="GFY49524.1"/>
    </source>
</evidence>
<gene>
    <name evidence="1" type="ORF">TNIN_283281</name>
</gene>